<dbReference type="Proteomes" id="UP001054252">
    <property type="component" value="Unassembled WGS sequence"/>
</dbReference>
<evidence type="ECO:0000313" key="3">
    <source>
        <dbReference type="Proteomes" id="UP001054252"/>
    </source>
</evidence>
<evidence type="ECO:0000313" key="2">
    <source>
        <dbReference type="EMBL" id="GKV47662.1"/>
    </source>
</evidence>
<proteinExistence type="predicted"/>
<accession>A0AAV5MGG0</accession>
<keyword evidence="1" id="KW-1133">Transmembrane helix</keyword>
<protein>
    <submittedName>
        <fullName evidence="2">Uncharacterized protein</fullName>
    </submittedName>
</protein>
<dbReference type="AlphaFoldDB" id="A0AAV5MGG0"/>
<comment type="caution">
    <text evidence="2">The sequence shown here is derived from an EMBL/GenBank/DDBJ whole genome shotgun (WGS) entry which is preliminary data.</text>
</comment>
<keyword evidence="1" id="KW-0812">Transmembrane</keyword>
<organism evidence="2 3">
    <name type="scientific">Rubroshorea leprosula</name>
    <dbReference type="NCBI Taxonomy" id="152421"/>
    <lineage>
        <taxon>Eukaryota</taxon>
        <taxon>Viridiplantae</taxon>
        <taxon>Streptophyta</taxon>
        <taxon>Embryophyta</taxon>
        <taxon>Tracheophyta</taxon>
        <taxon>Spermatophyta</taxon>
        <taxon>Magnoliopsida</taxon>
        <taxon>eudicotyledons</taxon>
        <taxon>Gunneridae</taxon>
        <taxon>Pentapetalae</taxon>
        <taxon>rosids</taxon>
        <taxon>malvids</taxon>
        <taxon>Malvales</taxon>
        <taxon>Dipterocarpaceae</taxon>
        <taxon>Rubroshorea</taxon>
    </lineage>
</organism>
<name>A0AAV5MGG0_9ROSI</name>
<reference evidence="2 3" key="1">
    <citation type="journal article" date="2021" name="Commun. Biol.">
        <title>The genome of Shorea leprosula (Dipterocarpaceae) highlights the ecological relevance of drought in aseasonal tropical rainforests.</title>
        <authorList>
            <person name="Ng K.K.S."/>
            <person name="Kobayashi M.J."/>
            <person name="Fawcett J.A."/>
            <person name="Hatakeyama M."/>
            <person name="Paape T."/>
            <person name="Ng C.H."/>
            <person name="Ang C.C."/>
            <person name="Tnah L.H."/>
            <person name="Lee C.T."/>
            <person name="Nishiyama T."/>
            <person name="Sese J."/>
            <person name="O'Brien M.J."/>
            <person name="Copetti D."/>
            <person name="Mohd Noor M.I."/>
            <person name="Ong R.C."/>
            <person name="Putra M."/>
            <person name="Sireger I.Z."/>
            <person name="Indrioko S."/>
            <person name="Kosugi Y."/>
            <person name="Izuno A."/>
            <person name="Isagi Y."/>
            <person name="Lee S.L."/>
            <person name="Shimizu K.K."/>
        </authorList>
    </citation>
    <scope>NUCLEOTIDE SEQUENCE [LARGE SCALE GENOMIC DNA]</scope>
    <source>
        <strain evidence="2">214</strain>
    </source>
</reference>
<keyword evidence="3" id="KW-1185">Reference proteome</keyword>
<sequence>MEFEKTASLKQANCHASHANRHGRFKSSHFFISVYFNFTFSLVYCYNFQKNSVYSSKLFPV</sequence>
<feature type="transmembrane region" description="Helical" evidence="1">
    <location>
        <begin position="30"/>
        <end position="49"/>
    </location>
</feature>
<dbReference type="EMBL" id="BPVZ01000233">
    <property type="protein sequence ID" value="GKV47662.1"/>
    <property type="molecule type" value="Genomic_DNA"/>
</dbReference>
<keyword evidence="1" id="KW-0472">Membrane</keyword>
<gene>
    <name evidence="2" type="ORF">SLEP1_g54541</name>
</gene>
<evidence type="ECO:0000256" key="1">
    <source>
        <dbReference type="SAM" id="Phobius"/>
    </source>
</evidence>